<comment type="caution">
    <text evidence="2">The sequence shown here is derived from an EMBL/GenBank/DDBJ whole genome shotgun (WGS) entry which is preliminary data.</text>
</comment>
<reference evidence="3" key="1">
    <citation type="journal article" date="2019" name="Int. J. Syst. Evol. Microbiol.">
        <title>The Global Catalogue of Microorganisms (GCM) 10K type strain sequencing project: providing services to taxonomists for standard genome sequencing and annotation.</title>
        <authorList>
            <consortium name="The Broad Institute Genomics Platform"/>
            <consortium name="The Broad Institute Genome Sequencing Center for Infectious Disease"/>
            <person name="Wu L."/>
            <person name="Ma J."/>
        </authorList>
    </citation>
    <scope>NUCLEOTIDE SEQUENCE [LARGE SCALE GENOMIC DNA]</scope>
    <source>
        <strain evidence="3">JCM 10667</strain>
    </source>
</reference>
<accession>A0ABP3PYS8</accession>
<gene>
    <name evidence="2" type="ORF">GCM10009546_42650</name>
</gene>
<organism evidence="2 3">
    <name type="scientific">Actinomadura livida</name>
    <dbReference type="NCBI Taxonomy" id="79909"/>
    <lineage>
        <taxon>Bacteria</taxon>
        <taxon>Bacillati</taxon>
        <taxon>Actinomycetota</taxon>
        <taxon>Actinomycetes</taxon>
        <taxon>Streptosporangiales</taxon>
        <taxon>Thermomonosporaceae</taxon>
        <taxon>Actinomadura</taxon>
    </lineage>
</organism>
<name>A0ABP3PYS8_9ACTN</name>
<feature type="region of interest" description="Disordered" evidence="1">
    <location>
        <begin position="19"/>
        <end position="38"/>
    </location>
</feature>
<dbReference type="Proteomes" id="UP001501427">
    <property type="component" value="Unassembled WGS sequence"/>
</dbReference>
<keyword evidence="3" id="KW-1185">Reference proteome</keyword>
<proteinExistence type="predicted"/>
<dbReference type="EMBL" id="BAAAHD010000040">
    <property type="protein sequence ID" value="GAA0575612.1"/>
    <property type="molecule type" value="Genomic_DNA"/>
</dbReference>
<sequence>MGAAILVPCALVRHRPANSGSVVGEATPGEELDLHPAPERFDHRVIEAGADRAHRDDQAGGPACPTSSSKRLPAAWVIRAADNFTAGAAHRDRDLASAHTDAALLTSAQVVTLSPLMTRQTLCMRRAELSTVRTS</sequence>
<protein>
    <submittedName>
        <fullName evidence="2">Uncharacterized protein</fullName>
    </submittedName>
</protein>
<evidence type="ECO:0000256" key="1">
    <source>
        <dbReference type="SAM" id="MobiDB-lite"/>
    </source>
</evidence>
<evidence type="ECO:0000313" key="2">
    <source>
        <dbReference type="EMBL" id="GAA0575612.1"/>
    </source>
</evidence>
<evidence type="ECO:0000313" key="3">
    <source>
        <dbReference type="Proteomes" id="UP001501427"/>
    </source>
</evidence>